<dbReference type="PANTHER" id="PTHR11088">
    <property type="entry name" value="TRNA DIMETHYLALLYLTRANSFERASE"/>
    <property type="match status" value="1"/>
</dbReference>
<evidence type="ECO:0000256" key="12">
    <source>
        <dbReference type="RuleBase" id="RU003784"/>
    </source>
</evidence>
<dbReference type="GO" id="GO:0006400">
    <property type="term" value="P:tRNA modification"/>
    <property type="evidence" value="ECO:0007669"/>
    <property type="project" value="TreeGrafter"/>
</dbReference>
<dbReference type="Pfam" id="PF01715">
    <property type="entry name" value="IPPT"/>
    <property type="match status" value="1"/>
</dbReference>
<evidence type="ECO:0000313" key="16">
    <source>
        <dbReference type="Proteomes" id="UP000266615"/>
    </source>
</evidence>
<feature type="site" description="Interaction with substrate tRNA" evidence="10">
    <location>
        <position position="203"/>
    </location>
</feature>
<dbReference type="NCBIfam" id="TIGR00174">
    <property type="entry name" value="miaA"/>
    <property type="match status" value="1"/>
</dbReference>
<comment type="function">
    <text evidence="2 10 12">Catalyzes the transfer of a dimethylallyl group onto the adenine at position 37 in tRNAs that read codons beginning with uridine, leading to the formation of N6-(dimethylallyl)adenosine (i(6)A).</text>
</comment>
<keyword evidence="8 10" id="KW-0460">Magnesium</keyword>
<keyword evidence="7 10" id="KW-0067">ATP-binding</keyword>
<evidence type="ECO:0000256" key="1">
    <source>
        <dbReference type="ARBA" id="ARBA00001946"/>
    </source>
</evidence>
<protein>
    <recommendedName>
        <fullName evidence="10">tRNA dimethylallyltransferase</fullName>
        <ecNumber evidence="10">2.5.1.75</ecNumber>
    </recommendedName>
    <alternativeName>
        <fullName evidence="10">Dimethylallyl diphosphate:tRNA dimethylallyltransferase</fullName>
        <shortName evidence="10">DMAPP:tRNA dimethylallyltransferase</shortName>
        <shortName evidence="10">DMATase</shortName>
    </alternativeName>
    <alternativeName>
        <fullName evidence="10">Isopentenyl-diphosphate:tRNA isopentenyltransferase</fullName>
        <shortName evidence="10">IPP transferase</shortName>
        <shortName evidence="10">IPPT</shortName>
        <shortName evidence="10">IPTase</shortName>
    </alternativeName>
</protein>
<dbReference type="Proteomes" id="UP000266615">
    <property type="component" value="Unassembled WGS sequence"/>
</dbReference>
<feature type="binding site" evidence="10">
    <location>
        <begin position="114"/>
        <end position="119"/>
    </location>
    <ligand>
        <name>substrate</name>
    </ligand>
</feature>
<evidence type="ECO:0000313" key="15">
    <source>
        <dbReference type="EMBL" id="RJN33023.1"/>
    </source>
</evidence>
<dbReference type="EMBL" id="QYZP01000001">
    <property type="protein sequence ID" value="RJN33023.1"/>
    <property type="molecule type" value="Genomic_DNA"/>
</dbReference>
<comment type="caution">
    <text evidence="10">Lacks conserved residue(s) required for the propagation of feature annotation.</text>
</comment>
<evidence type="ECO:0000256" key="4">
    <source>
        <dbReference type="ARBA" id="ARBA00022679"/>
    </source>
</evidence>
<evidence type="ECO:0000256" key="10">
    <source>
        <dbReference type="HAMAP-Rule" id="MF_00185"/>
    </source>
</evidence>
<dbReference type="EC" id="2.5.1.75" evidence="10"/>
<keyword evidence="16" id="KW-1185">Reference proteome</keyword>
<evidence type="ECO:0000256" key="3">
    <source>
        <dbReference type="ARBA" id="ARBA00005842"/>
    </source>
</evidence>
<proteinExistence type="inferred from homology"/>
<keyword evidence="6 10" id="KW-0547">Nucleotide-binding</keyword>
<reference evidence="15 16" key="1">
    <citation type="submission" date="2018-09" db="EMBL/GenBank/DDBJ databases">
        <title>Nesterenkonia natronophila sp. nov., an alkaliphilic actinobacteriume isolated from a soda lake, and emended description of the genus Nesterenkonia.</title>
        <authorList>
            <person name="Menes R.J."/>
            <person name="Iriarte A."/>
        </authorList>
    </citation>
    <scope>NUCLEOTIDE SEQUENCE [LARGE SCALE GENOMIC DNA]</scope>
    <source>
        <strain evidence="15 16">M8</strain>
    </source>
</reference>
<evidence type="ECO:0000256" key="14">
    <source>
        <dbReference type="SAM" id="MobiDB-lite"/>
    </source>
</evidence>
<dbReference type="HAMAP" id="MF_00185">
    <property type="entry name" value="IPP_trans"/>
    <property type="match status" value="1"/>
</dbReference>
<sequence>MRRVASPDGHRITGSCTSVFLRGQSPRAPETSSPFPSPTPPASTCSPILPRRTSQCAGPQPETPGTVGRLTRAASGPPKSTPTSPRPSHWVCRFCVSDPEPIEQAPLIAVVGATASGKTGLSLELARRLDGEVINADSMQLYRGMDIGTAKVTPEQAQGTPHHMIDLLHVTEEASVADYQTQARGAVAEVRSRGRTPILVGGSGLYVRSALDVIEFPPTDPQLRAQIQAQLEEEGVVALREELREADPETASAIKDERRLVRALEVIRLTGRTFTSFMPQRVYEPNLKPVVQLGLRVDRPLLHERISARVHQMRQSGLLEEVRDLEAEGLRSGRTASAAIGYHQFLRVVDGLQTEEEAVQDTIVATRRFARRQETWFRADPRITWLDAPDAQLGDYAMEAIRRQTG</sequence>
<dbReference type="GO" id="GO:0052381">
    <property type="term" value="F:tRNA dimethylallyltransferase activity"/>
    <property type="evidence" value="ECO:0007669"/>
    <property type="project" value="UniProtKB-UniRule"/>
</dbReference>
<comment type="similarity">
    <text evidence="3 10 13">Belongs to the IPP transferase family.</text>
</comment>
<dbReference type="Gene3D" id="3.40.50.300">
    <property type="entry name" value="P-loop containing nucleotide triphosphate hydrolases"/>
    <property type="match status" value="1"/>
</dbReference>
<accession>A0A3A4F4L1</accession>
<evidence type="ECO:0000256" key="8">
    <source>
        <dbReference type="ARBA" id="ARBA00022842"/>
    </source>
</evidence>
<feature type="region of interest" description="Disordered" evidence="14">
    <location>
        <begin position="1"/>
        <end position="89"/>
    </location>
</feature>
<feature type="binding site" evidence="10">
    <location>
        <begin position="112"/>
        <end position="119"/>
    </location>
    <ligand>
        <name>ATP</name>
        <dbReference type="ChEBI" id="CHEBI:30616"/>
    </ligand>
</feature>
<keyword evidence="5 10" id="KW-0819">tRNA processing</keyword>
<comment type="catalytic activity">
    <reaction evidence="9 10 11">
        <text>adenosine(37) in tRNA + dimethylallyl diphosphate = N(6)-dimethylallyladenosine(37) in tRNA + diphosphate</text>
        <dbReference type="Rhea" id="RHEA:26482"/>
        <dbReference type="Rhea" id="RHEA-COMP:10162"/>
        <dbReference type="Rhea" id="RHEA-COMP:10375"/>
        <dbReference type="ChEBI" id="CHEBI:33019"/>
        <dbReference type="ChEBI" id="CHEBI:57623"/>
        <dbReference type="ChEBI" id="CHEBI:74411"/>
        <dbReference type="ChEBI" id="CHEBI:74415"/>
        <dbReference type="EC" id="2.5.1.75"/>
    </reaction>
</comment>
<feature type="region of interest" description="Interaction with substrate tRNA" evidence="10">
    <location>
        <begin position="137"/>
        <end position="140"/>
    </location>
</feature>
<evidence type="ECO:0000256" key="11">
    <source>
        <dbReference type="RuleBase" id="RU003783"/>
    </source>
</evidence>
<dbReference type="AlphaFoldDB" id="A0A3A4F4L1"/>
<comment type="cofactor">
    <cofactor evidence="1 10">
        <name>Mg(2+)</name>
        <dbReference type="ChEBI" id="CHEBI:18420"/>
    </cofactor>
</comment>
<evidence type="ECO:0000256" key="13">
    <source>
        <dbReference type="RuleBase" id="RU003785"/>
    </source>
</evidence>
<organism evidence="15 16">
    <name type="scientific">Nesterenkonia natronophila</name>
    <dbReference type="NCBI Taxonomy" id="2174932"/>
    <lineage>
        <taxon>Bacteria</taxon>
        <taxon>Bacillati</taxon>
        <taxon>Actinomycetota</taxon>
        <taxon>Actinomycetes</taxon>
        <taxon>Micrococcales</taxon>
        <taxon>Micrococcaceae</taxon>
        <taxon>Nesterenkonia</taxon>
    </lineage>
</organism>
<dbReference type="InterPro" id="IPR018022">
    <property type="entry name" value="IPT"/>
</dbReference>
<evidence type="ECO:0000256" key="6">
    <source>
        <dbReference type="ARBA" id="ARBA00022741"/>
    </source>
</evidence>
<feature type="site" description="Interaction with substrate tRNA" evidence="10">
    <location>
        <position position="224"/>
    </location>
</feature>
<dbReference type="OrthoDB" id="9776390at2"/>
<comment type="subunit">
    <text evidence="10">Monomer.</text>
</comment>
<dbReference type="InterPro" id="IPR027417">
    <property type="entry name" value="P-loop_NTPase"/>
</dbReference>
<dbReference type="GO" id="GO:0005524">
    <property type="term" value="F:ATP binding"/>
    <property type="evidence" value="ECO:0007669"/>
    <property type="project" value="UniProtKB-UniRule"/>
</dbReference>
<dbReference type="InterPro" id="IPR039657">
    <property type="entry name" value="Dimethylallyltransferase"/>
</dbReference>
<dbReference type="PANTHER" id="PTHR11088:SF60">
    <property type="entry name" value="TRNA DIMETHYLALLYLTRANSFERASE"/>
    <property type="match status" value="1"/>
</dbReference>
<keyword evidence="4 10" id="KW-0808">Transferase</keyword>
<dbReference type="Gene3D" id="1.10.20.140">
    <property type="match status" value="1"/>
</dbReference>
<name>A0A3A4F4L1_9MICC</name>
<evidence type="ECO:0000256" key="7">
    <source>
        <dbReference type="ARBA" id="ARBA00022840"/>
    </source>
</evidence>
<evidence type="ECO:0000256" key="2">
    <source>
        <dbReference type="ARBA" id="ARBA00003213"/>
    </source>
</evidence>
<feature type="compositionally biased region" description="Low complexity" evidence="14">
    <location>
        <begin position="75"/>
        <end position="88"/>
    </location>
</feature>
<comment type="caution">
    <text evidence="15">The sequence shown here is derived from an EMBL/GenBank/DDBJ whole genome shotgun (WGS) entry which is preliminary data.</text>
</comment>
<evidence type="ECO:0000256" key="9">
    <source>
        <dbReference type="ARBA" id="ARBA00049563"/>
    </source>
</evidence>
<dbReference type="SUPFAM" id="SSF52540">
    <property type="entry name" value="P-loop containing nucleoside triphosphate hydrolases"/>
    <property type="match status" value="2"/>
</dbReference>
<evidence type="ECO:0000256" key="5">
    <source>
        <dbReference type="ARBA" id="ARBA00022694"/>
    </source>
</evidence>
<gene>
    <name evidence="10 15" type="primary">miaA</name>
    <name evidence="15" type="ORF">D3250_04255</name>
</gene>